<evidence type="ECO:0000313" key="10">
    <source>
        <dbReference type="EMBL" id="PWN93624.1"/>
    </source>
</evidence>
<reference evidence="10" key="1">
    <citation type="journal article" date="2018" name="Mol. Biol. Evol.">
        <title>Broad Genomic Sampling Reveals a Smut Pathogenic Ancestry of the Fungal Clade Ustilaginomycotina.</title>
        <authorList>
            <person name="Kijpornyongpan T."/>
            <person name="Mondo S.J."/>
            <person name="Barry K."/>
            <person name="Sandor L."/>
            <person name="Lee J."/>
            <person name="Lipzen A."/>
            <person name="Pangilinan J."/>
            <person name="LaButti K."/>
            <person name="Hainaut M."/>
            <person name="Henrissat B."/>
            <person name="Grigoriev I.V."/>
            <person name="Spatafora J.W."/>
            <person name="Aime M.C."/>
        </authorList>
    </citation>
    <scope>NUCLEOTIDE SEQUENCE [LARGE SCALE GENOMIC DNA]</scope>
    <source>
        <strain evidence="10">MCA 4198</strain>
    </source>
</reference>
<dbReference type="InterPro" id="IPR019787">
    <property type="entry name" value="Znf_PHD-finger"/>
</dbReference>
<dbReference type="PROSITE" id="PS01359">
    <property type="entry name" value="ZF_PHD_1"/>
    <property type="match status" value="1"/>
</dbReference>
<feature type="region of interest" description="Disordered" evidence="7">
    <location>
        <begin position="517"/>
        <end position="563"/>
    </location>
</feature>
<dbReference type="PROSITE" id="PS50012">
    <property type="entry name" value="RCC1_3"/>
    <property type="match status" value="4"/>
</dbReference>
<dbReference type="InterPro" id="IPR028641">
    <property type="entry name" value="RCC2"/>
</dbReference>
<evidence type="ECO:0000259" key="8">
    <source>
        <dbReference type="PROSITE" id="PS50016"/>
    </source>
</evidence>
<dbReference type="RefSeq" id="XP_025380822.1">
    <property type="nucleotide sequence ID" value="XM_025520575.1"/>
</dbReference>
<dbReference type="STRING" id="215250.A0A316YXZ8"/>
<dbReference type="GO" id="GO:0008270">
    <property type="term" value="F:zinc ion binding"/>
    <property type="evidence" value="ECO:0007669"/>
    <property type="project" value="UniProtKB-KW"/>
</dbReference>
<evidence type="ECO:0000259" key="9">
    <source>
        <dbReference type="PROSITE" id="PS50089"/>
    </source>
</evidence>
<dbReference type="PROSITE" id="PS00626">
    <property type="entry name" value="RCC1_2"/>
    <property type="match status" value="2"/>
</dbReference>
<evidence type="ECO:0000256" key="3">
    <source>
        <dbReference type="ARBA" id="ARBA00022771"/>
    </source>
</evidence>
<evidence type="ECO:0000256" key="1">
    <source>
        <dbReference type="ARBA" id="ARBA00022723"/>
    </source>
</evidence>
<dbReference type="InterPro" id="IPR000408">
    <property type="entry name" value="Reg_chr_condens"/>
</dbReference>
<dbReference type="OrthoDB" id="5370059at2759"/>
<evidence type="ECO:0000256" key="6">
    <source>
        <dbReference type="PROSITE-ProRule" id="PRU00235"/>
    </source>
</evidence>
<protein>
    <submittedName>
        <fullName evidence="10">RCC1/BLIP-II</fullName>
    </submittedName>
</protein>
<evidence type="ECO:0000256" key="2">
    <source>
        <dbReference type="ARBA" id="ARBA00022737"/>
    </source>
</evidence>
<organism evidence="10 11">
    <name type="scientific">Acaromyces ingoldii</name>
    <dbReference type="NCBI Taxonomy" id="215250"/>
    <lineage>
        <taxon>Eukaryota</taxon>
        <taxon>Fungi</taxon>
        <taxon>Dikarya</taxon>
        <taxon>Basidiomycota</taxon>
        <taxon>Ustilaginomycotina</taxon>
        <taxon>Exobasidiomycetes</taxon>
        <taxon>Exobasidiales</taxon>
        <taxon>Cryptobasidiaceae</taxon>
        <taxon>Acaromyces</taxon>
    </lineage>
</organism>
<gene>
    <name evidence="10" type="ORF">FA10DRAFT_264253</name>
</gene>
<dbReference type="InParanoid" id="A0A316YXZ8"/>
<dbReference type="GO" id="GO:0016020">
    <property type="term" value="C:membrane"/>
    <property type="evidence" value="ECO:0007669"/>
    <property type="project" value="TreeGrafter"/>
</dbReference>
<dbReference type="GeneID" id="37042491"/>
<dbReference type="PROSITE" id="PS50089">
    <property type="entry name" value="ZF_RING_2"/>
    <property type="match status" value="1"/>
</dbReference>
<dbReference type="Proteomes" id="UP000245768">
    <property type="component" value="Unassembled WGS sequence"/>
</dbReference>
<evidence type="ECO:0000256" key="4">
    <source>
        <dbReference type="ARBA" id="ARBA00022833"/>
    </source>
</evidence>
<dbReference type="InterPro" id="IPR011011">
    <property type="entry name" value="Znf_FYVE_PHD"/>
</dbReference>
<dbReference type="InterPro" id="IPR001965">
    <property type="entry name" value="Znf_PHD"/>
</dbReference>
<evidence type="ECO:0000256" key="7">
    <source>
        <dbReference type="SAM" id="MobiDB-lite"/>
    </source>
</evidence>
<feature type="repeat" description="RCC1" evidence="6">
    <location>
        <begin position="384"/>
        <end position="438"/>
    </location>
</feature>
<dbReference type="InterPro" id="IPR009091">
    <property type="entry name" value="RCC1/BLIP-II"/>
</dbReference>
<sequence>MSQNDTLPDWGRVVIAGGTDWRNLGRKPPGGKVASPDAPDLPDPHILRDVANQKMKRVFSGHSACHAVFINTRGEAFVLGRNEHGQCGVPIQADAGEPKGTTGPVISVPVKLLRSRHFTPELPRGPDGEIVHVACGRNHTILVTRGGQAYAAGANALGQCGNADTIDLQGFRKIEGAPFIKEKDPVVQAGAGVTFSLVLTASGKVYAMGSSEKGQMGNGKTGEHFVTSNKLAFNTFTEPILVRAISDKKIVQISCGQQHAIAMDEEGFCYVWGFGGYGRLGLGQQTDMLTPTLVPQFARDNQLTRAEQVIAGPTNTVVIDRQRMYWLAGKWKTSGDGGAGQGFMTFKYLPDLMGCKMQRAALGGVTLICTADEEATARGPHEATMNICWGQNATYGELGLGVDKPRSATKPQRCETLDGISIIDLAAGQNTTYYIARNLGDNYAELPRFPELVESSDVCQVCQSEKSKTGDDDKDVLLECERCEHPYHLQCLDPPLDAVPEGEWQCPVCVEDGEASEDADAQAASKKKGQKNGSATAAPASSNKKRGAGTIQEEAKPKKKGKK</sequence>
<keyword evidence="3 5" id="KW-0863">Zinc-finger</keyword>
<keyword evidence="2" id="KW-0677">Repeat</keyword>
<dbReference type="Gene3D" id="2.130.10.30">
    <property type="entry name" value="Regulator of chromosome condensation 1/beta-lactamase-inhibitor protein II"/>
    <property type="match status" value="2"/>
</dbReference>
<dbReference type="PANTHER" id="PTHR46207:SF1">
    <property type="entry name" value="PROTEIN RCC2"/>
    <property type="match status" value="1"/>
</dbReference>
<dbReference type="EMBL" id="KZ819634">
    <property type="protein sequence ID" value="PWN93624.1"/>
    <property type="molecule type" value="Genomic_DNA"/>
</dbReference>
<evidence type="ECO:0000313" key="11">
    <source>
        <dbReference type="Proteomes" id="UP000245768"/>
    </source>
</evidence>
<dbReference type="Pfam" id="PF25390">
    <property type="entry name" value="WD40_RLD"/>
    <property type="match status" value="1"/>
</dbReference>
<feature type="region of interest" description="Disordered" evidence="7">
    <location>
        <begin position="20"/>
        <end position="43"/>
    </location>
</feature>
<dbReference type="PRINTS" id="PR00633">
    <property type="entry name" value="RCCNDNSATION"/>
</dbReference>
<dbReference type="Gene3D" id="3.30.40.10">
    <property type="entry name" value="Zinc/RING finger domain, C3HC4 (zinc finger)"/>
    <property type="match status" value="1"/>
</dbReference>
<keyword evidence="1" id="KW-0479">Metal-binding</keyword>
<dbReference type="InterPro" id="IPR019786">
    <property type="entry name" value="Zinc_finger_PHD-type_CS"/>
</dbReference>
<accession>A0A316YXZ8</accession>
<feature type="domain" description="RING-type" evidence="9">
    <location>
        <begin position="459"/>
        <end position="509"/>
    </location>
</feature>
<dbReference type="InterPro" id="IPR001841">
    <property type="entry name" value="Znf_RING"/>
</dbReference>
<feature type="repeat" description="RCC1" evidence="6">
    <location>
        <begin position="74"/>
        <end position="146"/>
    </location>
</feature>
<dbReference type="SMART" id="SM00249">
    <property type="entry name" value="PHD"/>
    <property type="match status" value="1"/>
</dbReference>
<evidence type="ECO:0000256" key="5">
    <source>
        <dbReference type="PROSITE-ProRule" id="PRU00175"/>
    </source>
</evidence>
<dbReference type="PANTHER" id="PTHR46207">
    <property type="entry name" value="PROTEIN RCC2"/>
    <property type="match status" value="1"/>
</dbReference>
<name>A0A316YXZ8_9BASI</name>
<dbReference type="Pfam" id="PF00628">
    <property type="entry name" value="PHD"/>
    <property type="match status" value="1"/>
</dbReference>
<proteinExistence type="predicted"/>
<dbReference type="SUPFAM" id="SSF50985">
    <property type="entry name" value="RCC1/BLIP-II"/>
    <property type="match status" value="1"/>
</dbReference>
<dbReference type="PROSITE" id="PS50016">
    <property type="entry name" value="ZF_PHD_2"/>
    <property type="match status" value="1"/>
</dbReference>
<dbReference type="AlphaFoldDB" id="A0A316YXZ8"/>
<keyword evidence="11" id="KW-1185">Reference proteome</keyword>
<keyword evidence="4" id="KW-0862">Zinc</keyword>
<feature type="repeat" description="RCC1" evidence="6">
    <location>
        <begin position="203"/>
        <end position="266"/>
    </location>
</feature>
<feature type="domain" description="PHD-type" evidence="8">
    <location>
        <begin position="456"/>
        <end position="512"/>
    </location>
</feature>
<dbReference type="InterPro" id="IPR013083">
    <property type="entry name" value="Znf_RING/FYVE/PHD"/>
</dbReference>
<dbReference type="GO" id="GO:0031267">
    <property type="term" value="F:small GTPase binding"/>
    <property type="evidence" value="ECO:0007669"/>
    <property type="project" value="TreeGrafter"/>
</dbReference>
<dbReference type="SUPFAM" id="SSF57903">
    <property type="entry name" value="FYVE/PHD zinc finger"/>
    <property type="match status" value="1"/>
</dbReference>
<feature type="repeat" description="RCC1" evidence="6">
    <location>
        <begin position="267"/>
        <end position="322"/>
    </location>
</feature>
<dbReference type="InterPro" id="IPR058923">
    <property type="entry name" value="RCC1-like_dom"/>
</dbReference>